<dbReference type="AlphaFoldDB" id="A0A7X6DM22"/>
<dbReference type="RefSeq" id="WP_168057924.1">
    <property type="nucleotide sequence ID" value="NZ_VTOW01000001.1"/>
</dbReference>
<proteinExistence type="predicted"/>
<gene>
    <name evidence="2" type="ORF">MNODULE_02580</name>
</gene>
<name>A0A7X6DM22_9BACT</name>
<sequence length="116" mass="13159">MKYYLDEDLSPKIAEILRKKGVDTISAHDIGMIQISDREQLEYAAENGRCLVTRNRDDFIALTVQFFNEHRRHSGLLVVPYSFPGDRFSIIANAVAKHASNHPSGMESYAVDFLKS</sequence>
<accession>A0A7X6DM22</accession>
<dbReference type="Pfam" id="PF18480">
    <property type="entry name" value="DUF5615"/>
    <property type="match status" value="1"/>
</dbReference>
<dbReference type="Proteomes" id="UP000534783">
    <property type="component" value="Unassembled WGS sequence"/>
</dbReference>
<organism evidence="2 3">
    <name type="scientific">Candidatus Manganitrophus noduliformans</name>
    <dbReference type="NCBI Taxonomy" id="2606439"/>
    <lineage>
        <taxon>Bacteria</taxon>
        <taxon>Pseudomonadati</taxon>
        <taxon>Nitrospirota</taxon>
        <taxon>Nitrospiria</taxon>
        <taxon>Candidatus Troglogloeales</taxon>
        <taxon>Candidatus Manganitrophaceae</taxon>
        <taxon>Candidatus Manganitrophus</taxon>
    </lineage>
</organism>
<dbReference type="InterPro" id="IPR041049">
    <property type="entry name" value="DUF5615"/>
</dbReference>
<keyword evidence="3" id="KW-1185">Reference proteome</keyword>
<feature type="domain" description="DUF5615" evidence="1">
    <location>
        <begin position="1"/>
        <end position="88"/>
    </location>
</feature>
<comment type="caution">
    <text evidence="2">The sequence shown here is derived from an EMBL/GenBank/DDBJ whole genome shotgun (WGS) entry which is preliminary data.</text>
</comment>
<evidence type="ECO:0000313" key="2">
    <source>
        <dbReference type="EMBL" id="NKE69632.1"/>
    </source>
</evidence>
<reference evidence="2 3" key="1">
    <citation type="journal article" date="2020" name="Nature">
        <title>Bacterial chemolithoautotrophy via manganese oxidation.</title>
        <authorList>
            <person name="Yu H."/>
            <person name="Leadbetter J.R."/>
        </authorList>
    </citation>
    <scope>NUCLEOTIDE SEQUENCE [LARGE SCALE GENOMIC DNA]</scope>
    <source>
        <strain evidence="2 3">Mn-1</strain>
    </source>
</reference>
<protein>
    <recommendedName>
        <fullName evidence="1">DUF5615 domain-containing protein</fullName>
    </recommendedName>
</protein>
<evidence type="ECO:0000313" key="3">
    <source>
        <dbReference type="Proteomes" id="UP000534783"/>
    </source>
</evidence>
<dbReference type="EMBL" id="VTOW01000001">
    <property type="protein sequence ID" value="NKE69632.1"/>
    <property type="molecule type" value="Genomic_DNA"/>
</dbReference>
<evidence type="ECO:0000259" key="1">
    <source>
        <dbReference type="Pfam" id="PF18480"/>
    </source>
</evidence>